<dbReference type="OrthoDB" id="433681at2"/>
<dbReference type="InterPro" id="IPR028098">
    <property type="entry name" value="Glyco_trans_4-like_N"/>
</dbReference>
<dbReference type="Pfam" id="PF00534">
    <property type="entry name" value="Glycos_transf_1"/>
    <property type="match status" value="1"/>
</dbReference>
<dbReference type="KEGG" id="gog:C1280_23145"/>
<name>A0A2Z3H7Q6_9BACT</name>
<dbReference type="PANTHER" id="PTHR46401">
    <property type="entry name" value="GLYCOSYLTRANSFERASE WBBK-RELATED"/>
    <property type="match status" value="1"/>
</dbReference>
<evidence type="ECO:0000259" key="2">
    <source>
        <dbReference type="Pfam" id="PF00534"/>
    </source>
</evidence>
<dbReference type="Proteomes" id="UP000245802">
    <property type="component" value="Chromosome"/>
</dbReference>
<dbReference type="AlphaFoldDB" id="A0A2Z3H7Q6"/>
<dbReference type="GO" id="GO:0016757">
    <property type="term" value="F:glycosyltransferase activity"/>
    <property type="evidence" value="ECO:0007669"/>
    <property type="project" value="InterPro"/>
</dbReference>
<protein>
    <submittedName>
        <fullName evidence="4">Glycosyl transferase family 1</fullName>
    </submittedName>
</protein>
<dbReference type="Pfam" id="PF13439">
    <property type="entry name" value="Glyco_transf_4"/>
    <property type="match status" value="1"/>
</dbReference>
<organism evidence="4 5">
    <name type="scientific">Gemmata obscuriglobus</name>
    <dbReference type="NCBI Taxonomy" id="114"/>
    <lineage>
        <taxon>Bacteria</taxon>
        <taxon>Pseudomonadati</taxon>
        <taxon>Planctomycetota</taxon>
        <taxon>Planctomycetia</taxon>
        <taxon>Gemmatales</taxon>
        <taxon>Gemmataceae</taxon>
        <taxon>Gemmata</taxon>
    </lineage>
</organism>
<gene>
    <name evidence="4" type="ORF">C1280_23145</name>
</gene>
<dbReference type="EMBL" id="CP025958">
    <property type="protein sequence ID" value="AWM39606.1"/>
    <property type="molecule type" value="Genomic_DNA"/>
</dbReference>
<dbReference type="PANTHER" id="PTHR46401:SF2">
    <property type="entry name" value="GLYCOSYLTRANSFERASE WBBK-RELATED"/>
    <property type="match status" value="1"/>
</dbReference>
<evidence type="ECO:0000259" key="3">
    <source>
        <dbReference type="Pfam" id="PF13439"/>
    </source>
</evidence>
<keyword evidence="1 4" id="KW-0808">Transferase</keyword>
<evidence type="ECO:0000313" key="5">
    <source>
        <dbReference type="Proteomes" id="UP000245802"/>
    </source>
</evidence>
<evidence type="ECO:0000313" key="4">
    <source>
        <dbReference type="EMBL" id="AWM39606.1"/>
    </source>
</evidence>
<accession>A0A2Z3H7Q6</accession>
<sequence>MDRANYALASYLARSGHAVELVTHRASPELAALDRVRVRTARKPLGSYFLGRWPLRWAAARAVREGGSKRVVANGGNFVSTDINWVHYVHAAFRPTAPASFARRLKGRVDRVLELRAERVSLGAARTVVCNSERTRSDVINRCGVDPERAVVVYYGTDPDLFRPATEDDRRELRAKLGWPSDRPVVMFIGALGDRRKGFDTLFAAWSTLCQESGWDPVLAVVGRGAELAAWEERARQGGLADRVRFLGFRSDVPDLLRAADALVAPTRYEAYGLGVHEALCCGLPALVTASAGVAERYPPELAHLLLPDPDDAPDLVQRLRRWRSDSAAVRGHLQVLSDTLRAFTWDDMGKRFVQACGA</sequence>
<feature type="domain" description="Glycosyl transferase family 1" evidence="2">
    <location>
        <begin position="169"/>
        <end position="327"/>
    </location>
</feature>
<evidence type="ECO:0000256" key="1">
    <source>
        <dbReference type="ARBA" id="ARBA00022679"/>
    </source>
</evidence>
<proteinExistence type="predicted"/>
<keyword evidence="5" id="KW-1185">Reference proteome</keyword>
<dbReference type="CDD" id="cd03801">
    <property type="entry name" value="GT4_PimA-like"/>
    <property type="match status" value="1"/>
</dbReference>
<reference evidence="4 5" key="1">
    <citation type="submission" date="2018-01" db="EMBL/GenBank/DDBJ databases">
        <title>G. obscuriglobus.</title>
        <authorList>
            <person name="Franke J."/>
            <person name="Blomberg W."/>
            <person name="Selmecki A."/>
        </authorList>
    </citation>
    <scope>NUCLEOTIDE SEQUENCE [LARGE SCALE GENOMIC DNA]</scope>
    <source>
        <strain evidence="4 5">DSM 5831</strain>
    </source>
</reference>
<dbReference type="RefSeq" id="WP_010035009.1">
    <property type="nucleotide sequence ID" value="NZ_CP025958.1"/>
</dbReference>
<dbReference type="GO" id="GO:0009103">
    <property type="term" value="P:lipopolysaccharide biosynthetic process"/>
    <property type="evidence" value="ECO:0007669"/>
    <property type="project" value="TreeGrafter"/>
</dbReference>
<dbReference type="InterPro" id="IPR001296">
    <property type="entry name" value="Glyco_trans_1"/>
</dbReference>
<feature type="domain" description="Glycosyltransferase subfamily 4-like N-terminal" evidence="3">
    <location>
        <begin position="5"/>
        <end position="160"/>
    </location>
</feature>
<dbReference type="Gene3D" id="3.40.50.2000">
    <property type="entry name" value="Glycogen Phosphorylase B"/>
    <property type="match status" value="2"/>
</dbReference>
<dbReference type="SUPFAM" id="SSF53756">
    <property type="entry name" value="UDP-Glycosyltransferase/glycogen phosphorylase"/>
    <property type="match status" value="1"/>
</dbReference>